<dbReference type="EMBL" id="KV417272">
    <property type="protein sequence ID" value="KZO99430.1"/>
    <property type="molecule type" value="Genomic_DNA"/>
</dbReference>
<feature type="compositionally biased region" description="Low complexity" evidence="1">
    <location>
        <begin position="217"/>
        <end position="228"/>
    </location>
</feature>
<name>A0A167Q5D1_CALVF</name>
<evidence type="ECO:0000256" key="1">
    <source>
        <dbReference type="SAM" id="MobiDB-lite"/>
    </source>
</evidence>
<gene>
    <name evidence="2" type="ORF">CALVIDRAFT_561290</name>
</gene>
<keyword evidence="3" id="KW-1185">Reference proteome</keyword>
<evidence type="ECO:0000313" key="2">
    <source>
        <dbReference type="EMBL" id="KZO99430.1"/>
    </source>
</evidence>
<organism evidence="2 3">
    <name type="scientific">Calocera viscosa (strain TUFC12733)</name>
    <dbReference type="NCBI Taxonomy" id="1330018"/>
    <lineage>
        <taxon>Eukaryota</taxon>
        <taxon>Fungi</taxon>
        <taxon>Dikarya</taxon>
        <taxon>Basidiomycota</taxon>
        <taxon>Agaricomycotina</taxon>
        <taxon>Dacrymycetes</taxon>
        <taxon>Dacrymycetales</taxon>
        <taxon>Dacrymycetaceae</taxon>
        <taxon>Calocera</taxon>
    </lineage>
</organism>
<dbReference type="Proteomes" id="UP000076738">
    <property type="component" value="Unassembled WGS sequence"/>
</dbReference>
<protein>
    <submittedName>
        <fullName evidence="2">Uncharacterized protein</fullName>
    </submittedName>
</protein>
<feature type="region of interest" description="Disordered" evidence="1">
    <location>
        <begin position="162"/>
        <end position="235"/>
    </location>
</feature>
<reference evidence="2 3" key="1">
    <citation type="journal article" date="2016" name="Mol. Biol. Evol.">
        <title>Comparative Genomics of Early-Diverging Mushroom-Forming Fungi Provides Insights into the Origins of Lignocellulose Decay Capabilities.</title>
        <authorList>
            <person name="Nagy L.G."/>
            <person name="Riley R."/>
            <person name="Tritt A."/>
            <person name="Adam C."/>
            <person name="Daum C."/>
            <person name="Floudas D."/>
            <person name="Sun H."/>
            <person name="Yadav J.S."/>
            <person name="Pangilinan J."/>
            <person name="Larsson K.H."/>
            <person name="Matsuura K."/>
            <person name="Barry K."/>
            <person name="Labutti K."/>
            <person name="Kuo R."/>
            <person name="Ohm R.A."/>
            <person name="Bhattacharya S.S."/>
            <person name="Shirouzu T."/>
            <person name="Yoshinaga Y."/>
            <person name="Martin F.M."/>
            <person name="Grigoriev I.V."/>
            <person name="Hibbett D.S."/>
        </authorList>
    </citation>
    <scope>NUCLEOTIDE SEQUENCE [LARGE SCALE GENOMIC DNA]</scope>
    <source>
        <strain evidence="2 3">TUFC12733</strain>
    </source>
</reference>
<dbReference type="AlphaFoldDB" id="A0A167Q5D1"/>
<evidence type="ECO:0000313" key="3">
    <source>
        <dbReference type="Proteomes" id="UP000076738"/>
    </source>
</evidence>
<sequence>MRQWISSGPSVSAAAERVPSGIRLVKLLSGLVVNDMSMLTAHILFLQSTVTQHTEELTQEIVAGTTMTDREALESAMALEQQMRDFRWAAMSLSRHVQKLVHVIYEGQNAAFLFELRLQAEKQCTIPVLELIQKARVDDILKGLGGARAAVWEMRRFFEGQEGSSTSARASDGVRSDGEDLPGVFESDSSSDNPPYAVNLFDPQTAHAVHLSHGRGESTSSRSKSESGQATSPSVRRMLSAMSVAGSSIRHAFRRKRRSPIPQEFRASSLEDAHISTLSALEEQLPVAYTGQTLPLLQLMDRHIEELQNFWKDWGVPTDGHWVADDGEDMVVIRGSWVKREWDVSMELAELEEMAKDLVDKVKVEKPQIPFAPI</sequence>
<proteinExistence type="predicted"/>
<accession>A0A167Q5D1</accession>
<dbReference type="OrthoDB" id="3357725at2759"/>